<name>C4Z613_LACE2</name>
<protein>
    <submittedName>
        <fullName evidence="3">DNA replication protein DnaC</fullName>
    </submittedName>
</protein>
<geneLocation type="plasmid" evidence="4">
    <name>pEubeli1</name>
</geneLocation>
<dbReference type="InterPro" id="IPR027417">
    <property type="entry name" value="P-loop_NTPase"/>
</dbReference>
<gene>
    <name evidence="3" type="ordered locus">EUBELI_10091</name>
</gene>
<dbReference type="GO" id="GO:0006260">
    <property type="term" value="P:DNA replication"/>
    <property type="evidence" value="ECO:0007669"/>
    <property type="project" value="TreeGrafter"/>
</dbReference>
<dbReference type="PANTHER" id="PTHR30050:SF4">
    <property type="entry name" value="ATP-BINDING PROTEIN RV3427C IN INSERTION SEQUENCE-RELATED"/>
    <property type="match status" value="1"/>
</dbReference>
<dbReference type="PANTHER" id="PTHR30050">
    <property type="entry name" value="CHROMOSOMAL REPLICATION INITIATOR PROTEIN DNAA"/>
    <property type="match status" value="1"/>
</dbReference>
<evidence type="ECO:0000256" key="2">
    <source>
        <dbReference type="ARBA" id="ARBA00022840"/>
    </source>
</evidence>
<evidence type="ECO:0000256" key="1">
    <source>
        <dbReference type="ARBA" id="ARBA00022741"/>
    </source>
</evidence>
<dbReference type="EMBL" id="CP001105">
    <property type="protein sequence ID" value="ACR73141.1"/>
    <property type="molecule type" value="Genomic_DNA"/>
</dbReference>
<organism evidence="3 4">
    <name type="scientific">Lachnospira eligens (strain ATCC 27750 / DSM 3376 / VPI C15-48 / C15-B4)</name>
    <name type="common">Eubacterium eligens</name>
    <dbReference type="NCBI Taxonomy" id="515620"/>
    <lineage>
        <taxon>Bacteria</taxon>
        <taxon>Bacillati</taxon>
        <taxon>Bacillota</taxon>
        <taxon>Clostridia</taxon>
        <taxon>Lachnospirales</taxon>
        <taxon>Lachnospiraceae</taxon>
        <taxon>Lachnospira</taxon>
    </lineage>
</organism>
<reference evidence="3 4" key="1">
    <citation type="journal article" date="2009" name="Proc. Natl. Acad. Sci. U.S.A.">
        <title>Characterizing a model human gut microbiota composed of members of its two dominant bacterial phyla.</title>
        <authorList>
            <person name="Mahowald M.A."/>
            <person name="Rey F.E."/>
            <person name="Seedorf H."/>
            <person name="Turnbaugh P.J."/>
            <person name="Fulton R.S."/>
            <person name="Wollam A."/>
            <person name="Shah N."/>
            <person name="Wang C."/>
            <person name="Magrini V."/>
            <person name="Wilson R.K."/>
            <person name="Cantarel B.L."/>
            <person name="Coutinho P.M."/>
            <person name="Henrissat B."/>
            <person name="Crock L.W."/>
            <person name="Russell A."/>
            <person name="Verberkmoes N.C."/>
            <person name="Hettich R.L."/>
            <person name="Gordon J.I."/>
        </authorList>
    </citation>
    <scope>NUCLEOTIDE SEQUENCE [LARGE SCALE GENOMIC DNA]</scope>
    <source>
        <strain evidence="4">ATCC 27750 / DSM 3376 / VPI C15-48 / C15-B4</strain>
        <plasmid evidence="3">unnamed</plasmid>
    </source>
</reference>
<dbReference type="Pfam" id="PF03969">
    <property type="entry name" value="AFG1_ATPase"/>
    <property type="match status" value="1"/>
</dbReference>
<keyword evidence="4" id="KW-1185">Reference proteome</keyword>
<dbReference type="SUPFAM" id="SSF52540">
    <property type="entry name" value="P-loop containing nucleoside triphosphate hydrolases"/>
    <property type="match status" value="1"/>
</dbReference>
<dbReference type="GO" id="GO:0016887">
    <property type="term" value="F:ATP hydrolysis activity"/>
    <property type="evidence" value="ECO:0007669"/>
    <property type="project" value="InterPro"/>
</dbReference>
<dbReference type="Gene3D" id="3.40.50.300">
    <property type="entry name" value="P-loop containing nucleotide triphosphate hydrolases"/>
    <property type="match status" value="1"/>
</dbReference>
<dbReference type="AlphaFoldDB" id="C4Z613"/>
<dbReference type="Proteomes" id="UP000001476">
    <property type="component" value="Plasmid pEubeli1"/>
</dbReference>
<proteinExistence type="predicted"/>
<dbReference type="HOGENOM" id="CLU_062999_3_2_9"/>
<evidence type="ECO:0000313" key="4">
    <source>
        <dbReference type="Proteomes" id="UP000001476"/>
    </source>
</evidence>
<dbReference type="RefSeq" id="WP_012744511.1">
    <property type="nucleotide sequence ID" value="NC_012782.1"/>
</dbReference>
<keyword evidence="1" id="KW-0547">Nucleotide-binding</keyword>
<evidence type="ECO:0000313" key="3">
    <source>
        <dbReference type="EMBL" id="ACR73141.1"/>
    </source>
</evidence>
<accession>C4Z613</accession>
<dbReference type="GO" id="GO:0005524">
    <property type="term" value="F:ATP binding"/>
    <property type="evidence" value="ECO:0007669"/>
    <property type="project" value="UniProtKB-KW"/>
</dbReference>
<keyword evidence="2" id="KW-0067">ATP-binding</keyword>
<dbReference type="KEGG" id="eel:EUBELI_10091"/>
<keyword evidence="3" id="KW-0614">Plasmid</keyword>
<sequence>MKCYASDYCQKDKSSCSDVCGGYRVLRALYNLSRIPERYRYTIALKPENGEDLEAFTTLDNYKNDVLSMVDEGRGLYIWGKSTGNGKTSWACKIMSYFFRKIAFNTGLENEGLYIFLPTFLEDLRDNYDNKDPEFDEILRMIKTCRLLIIDDIGAERVTDWVRERMVSIINTRVSNNLTTIYTSNLSPEELRGELGDRIASRVLGSSQVVEITSGDRRGIING</sequence>
<dbReference type="InterPro" id="IPR005654">
    <property type="entry name" value="ATPase_AFG1-like"/>
</dbReference>
<dbReference type="GeneID" id="41356783"/>